<organism evidence="2 3">
    <name type="scientific">Acropora cervicornis</name>
    <name type="common">Staghorn coral</name>
    <dbReference type="NCBI Taxonomy" id="6130"/>
    <lineage>
        <taxon>Eukaryota</taxon>
        <taxon>Metazoa</taxon>
        <taxon>Cnidaria</taxon>
        <taxon>Anthozoa</taxon>
        <taxon>Hexacorallia</taxon>
        <taxon>Scleractinia</taxon>
        <taxon>Astrocoeniina</taxon>
        <taxon>Acroporidae</taxon>
        <taxon>Acropora</taxon>
    </lineage>
</organism>
<protein>
    <submittedName>
        <fullName evidence="2">Uncharacterized protein</fullName>
    </submittedName>
</protein>
<reference evidence="2" key="2">
    <citation type="journal article" date="2023" name="Science">
        <title>Genomic signatures of disease resistance in endangered staghorn corals.</title>
        <authorList>
            <person name="Vollmer S.V."/>
            <person name="Selwyn J.D."/>
            <person name="Despard B.A."/>
            <person name="Roesel C.L."/>
        </authorList>
    </citation>
    <scope>NUCLEOTIDE SEQUENCE</scope>
    <source>
        <strain evidence="2">K2</strain>
    </source>
</reference>
<feature type="compositionally biased region" description="Low complexity" evidence="1">
    <location>
        <begin position="200"/>
        <end position="209"/>
    </location>
</feature>
<evidence type="ECO:0000313" key="2">
    <source>
        <dbReference type="EMBL" id="KAK2550119.1"/>
    </source>
</evidence>
<comment type="caution">
    <text evidence="2">The sequence shown here is derived from an EMBL/GenBank/DDBJ whole genome shotgun (WGS) entry which is preliminary data.</text>
</comment>
<dbReference type="AlphaFoldDB" id="A0AAD9PWD8"/>
<name>A0AAD9PWD8_ACRCE</name>
<dbReference type="EMBL" id="JARQWQ010000115">
    <property type="protein sequence ID" value="KAK2550119.1"/>
    <property type="molecule type" value="Genomic_DNA"/>
</dbReference>
<proteinExistence type="predicted"/>
<reference evidence="2" key="1">
    <citation type="journal article" date="2023" name="G3 (Bethesda)">
        <title>Whole genome assembly and annotation of the endangered Caribbean coral Acropora cervicornis.</title>
        <authorList>
            <person name="Selwyn J.D."/>
            <person name="Vollmer S.V."/>
        </authorList>
    </citation>
    <scope>NUCLEOTIDE SEQUENCE</scope>
    <source>
        <strain evidence="2">K2</strain>
    </source>
</reference>
<gene>
    <name evidence="2" type="ORF">P5673_029311</name>
</gene>
<sequence>MDVLLPFDRKERMGGGLNLPDYIANLCEKTFSSIANDPADRLYSMLPFSGPSRYNLRLKKRFVIPKCGTERLKNGFLQLRLFAFLQLENLRFKVPHVQDNTRKVFGFISGEFNSRGLSSALKNSLVSPMNTEILECQEVQVASKQLRRLGHAARTPTRVQHSERTKIVRGQSPVVHLGLNGSVPMSHHQSQETACALSKGSPTSTGPSPALRGRQDDDPSNKNLQGNLQTLLTFRFDCGDHTLQGHLNTAPKTARYISKTTQNEMVTVGKYVSNNLSYKVRQGLKIRSKIDDNR</sequence>
<dbReference type="Proteomes" id="UP001249851">
    <property type="component" value="Unassembled WGS sequence"/>
</dbReference>
<feature type="region of interest" description="Disordered" evidence="1">
    <location>
        <begin position="179"/>
        <end position="224"/>
    </location>
</feature>
<accession>A0AAD9PWD8</accession>
<evidence type="ECO:0000313" key="3">
    <source>
        <dbReference type="Proteomes" id="UP001249851"/>
    </source>
</evidence>
<evidence type="ECO:0000256" key="1">
    <source>
        <dbReference type="SAM" id="MobiDB-lite"/>
    </source>
</evidence>
<keyword evidence="3" id="KW-1185">Reference proteome</keyword>